<comment type="caution">
    <text evidence="1">The sequence shown here is derived from an EMBL/GenBank/DDBJ whole genome shotgun (WGS) entry which is preliminary data.</text>
</comment>
<dbReference type="EMBL" id="JABSTQ010010774">
    <property type="protein sequence ID" value="KAG0418036.1"/>
    <property type="molecule type" value="Genomic_DNA"/>
</dbReference>
<organism evidence="1 2">
    <name type="scientific">Ixodes persulcatus</name>
    <name type="common">Taiga tick</name>
    <dbReference type="NCBI Taxonomy" id="34615"/>
    <lineage>
        <taxon>Eukaryota</taxon>
        <taxon>Metazoa</taxon>
        <taxon>Ecdysozoa</taxon>
        <taxon>Arthropoda</taxon>
        <taxon>Chelicerata</taxon>
        <taxon>Arachnida</taxon>
        <taxon>Acari</taxon>
        <taxon>Parasitiformes</taxon>
        <taxon>Ixodida</taxon>
        <taxon>Ixodoidea</taxon>
        <taxon>Ixodidae</taxon>
        <taxon>Ixodinae</taxon>
        <taxon>Ixodes</taxon>
    </lineage>
</organism>
<proteinExistence type="predicted"/>
<reference evidence="1 2" key="1">
    <citation type="journal article" date="2020" name="Cell">
        <title>Large-Scale Comparative Analyses of Tick Genomes Elucidate Their Genetic Diversity and Vector Capacities.</title>
        <authorList>
            <consortium name="Tick Genome and Microbiome Consortium (TIGMIC)"/>
            <person name="Jia N."/>
            <person name="Wang J."/>
            <person name="Shi W."/>
            <person name="Du L."/>
            <person name="Sun Y."/>
            <person name="Zhan W."/>
            <person name="Jiang J.F."/>
            <person name="Wang Q."/>
            <person name="Zhang B."/>
            <person name="Ji P."/>
            <person name="Bell-Sakyi L."/>
            <person name="Cui X.M."/>
            <person name="Yuan T.T."/>
            <person name="Jiang B.G."/>
            <person name="Yang W.F."/>
            <person name="Lam T.T."/>
            <person name="Chang Q.C."/>
            <person name="Ding S.J."/>
            <person name="Wang X.J."/>
            <person name="Zhu J.G."/>
            <person name="Ruan X.D."/>
            <person name="Zhao L."/>
            <person name="Wei J.T."/>
            <person name="Ye R.Z."/>
            <person name="Que T.C."/>
            <person name="Du C.H."/>
            <person name="Zhou Y.H."/>
            <person name="Cheng J.X."/>
            <person name="Dai P.F."/>
            <person name="Guo W.B."/>
            <person name="Han X.H."/>
            <person name="Huang E.J."/>
            <person name="Li L.F."/>
            <person name="Wei W."/>
            <person name="Gao Y.C."/>
            <person name="Liu J.Z."/>
            <person name="Shao H.Z."/>
            <person name="Wang X."/>
            <person name="Wang C.C."/>
            <person name="Yang T.C."/>
            <person name="Huo Q.B."/>
            <person name="Li W."/>
            <person name="Chen H.Y."/>
            <person name="Chen S.E."/>
            <person name="Zhou L.G."/>
            <person name="Ni X.B."/>
            <person name="Tian J.H."/>
            <person name="Sheng Y."/>
            <person name="Liu T."/>
            <person name="Pan Y.S."/>
            <person name="Xia L.Y."/>
            <person name="Li J."/>
            <person name="Zhao F."/>
            <person name="Cao W.C."/>
        </authorList>
    </citation>
    <scope>NUCLEOTIDE SEQUENCE [LARGE SCALE GENOMIC DNA]</scope>
    <source>
        <strain evidence="1">Iper-2018</strain>
    </source>
</reference>
<accession>A0AC60PDU9</accession>
<keyword evidence="2" id="KW-1185">Reference proteome</keyword>
<name>A0AC60PDU9_IXOPE</name>
<dbReference type="Proteomes" id="UP000805193">
    <property type="component" value="Unassembled WGS sequence"/>
</dbReference>
<sequence>MRQFNAQLPGFSGQAFDSKRFAPEDIANSFDKYVSKVVPTLHIPCPTLHGDSHSADQFTYTHAAPMFDPPLVRADEIESAISKLKSSASPGPDGIFPPLLKACASALSLPVYNLYNYKKEEEAPLVPPPPSLSKPLSYGTPCQFDARRAQGVAEFKDLVRYRDV</sequence>
<gene>
    <name evidence="1" type="ORF">HPB47_005165</name>
</gene>
<protein>
    <submittedName>
        <fullName evidence="1">Uncharacterized protein</fullName>
    </submittedName>
</protein>
<evidence type="ECO:0000313" key="1">
    <source>
        <dbReference type="EMBL" id="KAG0418036.1"/>
    </source>
</evidence>
<evidence type="ECO:0000313" key="2">
    <source>
        <dbReference type="Proteomes" id="UP000805193"/>
    </source>
</evidence>